<dbReference type="Proteomes" id="UP000186817">
    <property type="component" value="Unassembled WGS sequence"/>
</dbReference>
<dbReference type="SUPFAM" id="SSF51556">
    <property type="entry name" value="Metallo-dependent hydrolases"/>
    <property type="match status" value="2"/>
</dbReference>
<feature type="repeat" description="PPR" evidence="3">
    <location>
        <begin position="718"/>
        <end position="748"/>
    </location>
</feature>
<dbReference type="PROSITE" id="PS51375">
    <property type="entry name" value="PPR"/>
    <property type="match status" value="4"/>
</dbReference>
<dbReference type="InterPro" id="IPR036063">
    <property type="entry name" value="Smr_dom_sf"/>
</dbReference>
<dbReference type="SUPFAM" id="SSF160443">
    <property type="entry name" value="SMR domain-like"/>
    <property type="match status" value="1"/>
</dbReference>
<dbReference type="Gene3D" id="1.25.40.10">
    <property type="entry name" value="Tetratricopeptide repeat domain"/>
    <property type="match status" value="4"/>
</dbReference>
<feature type="repeat" description="PPR" evidence="3">
    <location>
        <begin position="982"/>
        <end position="1016"/>
    </location>
</feature>
<feature type="domain" description="Smr" evidence="5">
    <location>
        <begin position="1250"/>
        <end position="1324"/>
    </location>
</feature>
<dbReference type="PROSITE" id="PS50828">
    <property type="entry name" value="SMR"/>
    <property type="match status" value="1"/>
</dbReference>
<dbReference type="PROSITE" id="PS01090">
    <property type="entry name" value="TATD_2"/>
    <property type="match status" value="1"/>
</dbReference>
<dbReference type="OrthoDB" id="185373at2759"/>
<dbReference type="Pfam" id="PF01713">
    <property type="entry name" value="Smr"/>
    <property type="match status" value="1"/>
</dbReference>
<keyword evidence="2" id="KW-0378">Hydrolase</keyword>
<dbReference type="InterPro" id="IPR032466">
    <property type="entry name" value="Metal_Hydrolase"/>
</dbReference>
<feature type="repeat" description="PPR" evidence="3">
    <location>
        <begin position="1052"/>
        <end position="1086"/>
    </location>
</feature>
<feature type="region of interest" description="Disordered" evidence="4">
    <location>
        <begin position="291"/>
        <end position="310"/>
    </location>
</feature>
<accession>A0A1Q9EJ56</accession>
<evidence type="ECO:0000256" key="1">
    <source>
        <dbReference type="ARBA" id="ARBA00022737"/>
    </source>
</evidence>
<keyword evidence="1" id="KW-0677">Repeat</keyword>
<name>A0A1Q9EJ56_SYMMI</name>
<evidence type="ECO:0000313" key="6">
    <source>
        <dbReference type="EMBL" id="OLQ07486.1"/>
    </source>
</evidence>
<gene>
    <name evidence="6" type="ORF">AK812_SmicGene9096</name>
</gene>
<dbReference type="Gene3D" id="3.30.1370.110">
    <property type="match status" value="1"/>
</dbReference>
<dbReference type="Pfam" id="PF01535">
    <property type="entry name" value="PPR"/>
    <property type="match status" value="3"/>
</dbReference>
<protein>
    <submittedName>
        <fullName evidence="6">Pentatricopeptide repeat-containing protein, chloroplastic</fullName>
    </submittedName>
</protein>
<dbReference type="InterPro" id="IPR011990">
    <property type="entry name" value="TPR-like_helical_dom_sf"/>
</dbReference>
<dbReference type="InterPro" id="IPR002885">
    <property type="entry name" value="PPR_rpt"/>
</dbReference>
<dbReference type="EMBL" id="LSRX01000137">
    <property type="protein sequence ID" value="OLQ07486.1"/>
    <property type="molecule type" value="Genomic_DNA"/>
</dbReference>
<sequence>MLGLLGHAVRFDKEVIEDTKLIIDVAEKLGLDSVYCTIGCHPHDYRDFSDEAEKRLRADSWLEEIQACGRRVVAVGECGLDYWKNYDEPLISTRSQSSVALRNMCLYQFGSAFQRGLKSESRALKVFNTCRTAANVERFRTPDPHGDGRVLSLCCPIRSAYSGSGARLLNTEDFNLPVVVHARDADDDTMHVLKSTLPRQHKVYIHAFQGGTEFLEEALKIFPNCIFGVSSMVWCSEGAERITKNCPLDRMVLETDAPYLDIPELAHKIAQMKGVSTATVLKITTEALERVSRDATHPGGSAQRSQRAQAAQEELLRQNAELRAELESAKKAASLRARRDATVTDAPVQTLLQSLEQLEPLLAAMPAGPGVIELQEEACEAYGRLRGALLEAAAIPEVPSWPGDPGRSASSWSSSENMPNVAAPCADRWPRTQLEPVARPGAFAPSLVVWMTPLSLSVSGDGRHGAMESPLQILQGRAAPVQRPKPKPKTEKVLVPRILQCGKTSNWPKAVALLAESLQTRVPADVAMECTLIALARGDQWQRSLQLLVQLERAAARGSPKPRPAIYTSAIGALRRQGLWKQALGLLSMAEDAGVVLDLPIINTAIGVCGYGLQWERALELLDQLPRQRLQPSIYSYNSAAAALGSARQWEHVLALAETMHRRHVALDAAMQDCVEKSEAVGRRQMQIDAMDVLSAASDWREALASLRSLGEQAVRADAKMHNAVLDACSRSSHWAEALSHFDRMKAEVSPTAASLTSVIAAMGAARRWCEALHMFWQTGQSGEAGLAVNVDIYLCVTVLHALRSAGKWPHVLHLLSEMSAKRRRSGLDLPKSFLPVPDSMCFNVAISACADATLWQSSLALFRDLKRRKNSMLTAVTFNAAIQACGQSNHWQHALGLFAKLPHYSLRANEVTCLSVMQALSKAEVDQLPRILRLLQDMRSQSMQPGVTVFSAVIAACGGQGQFDIISKLLEDMVSISTAPNTVVLNTAMSAYIDCGQLKQAYDLFGGMPDYSVRPDLDSYNTILKGASKEGLWEYALQMLETIRAVNFSPDVVSYTTAIHACRRGSLWREAVHLCWEMRSQRVRPDTMALGATINVCADSVKVDEGSPGSWAFALGLFGEAKLRSLPLSTQFLNMALQACTMASEWAASIGLVEDLGGKFYNLKPCLVTSNLHLTALCIGHQWRVAIDVLENEWPARGHIPDSSTYNTCNAAVSSESAAKKLQKVNQYLLRCLMVEHTGLPYKPDSHVLDLHEMSSNSAKAAVRAALDDKSGSDVEGALLIVTGRGLHSPDGGRLQSEVAELLQDELHVRIRPTKDGGGIYVPKKEVLRLRRQHAHTPTDAELQRTTHVPLASCLPTAAWTTRAATAEVWTLPLAWPALATDSQGNSNEEAAQDGL</sequence>
<evidence type="ECO:0000256" key="3">
    <source>
        <dbReference type="PROSITE-ProRule" id="PRU00708"/>
    </source>
</evidence>
<keyword evidence="7" id="KW-1185">Reference proteome</keyword>
<dbReference type="Gene3D" id="3.20.20.140">
    <property type="entry name" value="Metal-dependent hydrolases"/>
    <property type="match status" value="1"/>
</dbReference>
<dbReference type="InterPro" id="IPR001130">
    <property type="entry name" value="TatD-like"/>
</dbReference>
<feature type="repeat" description="PPR" evidence="3">
    <location>
        <begin position="1017"/>
        <end position="1051"/>
    </location>
</feature>
<evidence type="ECO:0000259" key="5">
    <source>
        <dbReference type="PROSITE" id="PS50828"/>
    </source>
</evidence>
<dbReference type="PANTHER" id="PTHR47447:SF17">
    <property type="entry name" value="OS12G0638900 PROTEIN"/>
    <property type="match status" value="1"/>
</dbReference>
<dbReference type="Pfam" id="PF01026">
    <property type="entry name" value="TatD_DNase"/>
    <property type="match status" value="2"/>
</dbReference>
<evidence type="ECO:0000313" key="7">
    <source>
        <dbReference type="Proteomes" id="UP000186817"/>
    </source>
</evidence>
<organism evidence="6 7">
    <name type="scientific">Symbiodinium microadriaticum</name>
    <name type="common">Dinoflagellate</name>
    <name type="synonym">Zooxanthella microadriatica</name>
    <dbReference type="NCBI Taxonomy" id="2951"/>
    <lineage>
        <taxon>Eukaryota</taxon>
        <taxon>Sar</taxon>
        <taxon>Alveolata</taxon>
        <taxon>Dinophyceae</taxon>
        <taxon>Suessiales</taxon>
        <taxon>Symbiodiniaceae</taxon>
        <taxon>Symbiodinium</taxon>
    </lineage>
</organism>
<dbReference type="NCBIfam" id="TIGR00756">
    <property type="entry name" value="PPR"/>
    <property type="match status" value="1"/>
</dbReference>
<dbReference type="Pfam" id="PF13041">
    <property type="entry name" value="PPR_2"/>
    <property type="match status" value="1"/>
</dbReference>
<dbReference type="PANTHER" id="PTHR47447">
    <property type="entry name" value="OS03G0856100 PROTEIN"/>
    <property type="match status" value="1"/>
</dbReference>
<dbReference type="GO" id="GO:0016788">
    <property type="term" value="F:hydrolase activity, acting on ester bonds"/>
    <property type="evidence" value="ECO:0007669"/>
    <property type="project" value="InterPro"/>
</dbReference>
<reference evidence="6 7" key="1">
    <citation type="submission" date="2016-02" db="EMBL/GenBank/DDBJ databases">
        <title>Genome analysis of coral dinoflagellate symbionts highlights evolutionary adaptations to a symbiotic lifestyle.</title>
        <authorList>
            <person name="Aranda M."/>
            <person name="Li Y."/>
            <person name="Liew Y.J."/>
            <person name="Baumgarten S."/>
            <person name="Simakov O."/>
            <person name="Wilson M."/>
            <person name="Piel J."/>
            <person name="Ashoor H."/>
            <person name="Bougouffa S."/>
            <person name="Bajic V.B."/>
            <person name="Ryu T."/>
            <person name="Ravasi T."/>
            <person name="Bayer T."/>
            <person name="Micklem G."/>
            <person name="Kim H."/>
            <person name="Bhak J."/>
            <person name="Lajeunesse T.C."/>
            <person name="Voolstra C.R."/>
        </authorList>
    </citation>
    <scope>NUCLEOTIDE SEQUENCE [LARGE SCALE GENOMIC DNA]</scope>
    <source>
        <strain evidence="6 7">CCMP2467</strain>
    </source>
</reference>
<evidence type="ECO:0000256" key="2">
    <source>
        <dbReference type="ARBA" id="ARBA00022801"/>
    </source>
</evidence>
<evidence type="ECO:0000256" key="4">
    <source>
        <dbReference type="SAM" id="MobiDB-lite"/>
    </source>
</evidence>
<dbReference type="InterPro" id="IPR002625">
    <property type="entry name" value="Smr_dom"/>
</dbReference>
<dbReference type="InterPro" id="IPR018228">
    <property type="entry name" value="DNase_TatD-rel_CS"/>
</dbReference>
<comment type="caution">
    <text evidence="6">The sequence shown here is derived from an EMBL/GenBank/DDBJ whole genome shotgun (WGS) entry which is preliminary data.</text>
</comment>
<proteinExistence type="predicted"/>